<feature type="region of interest" description="Disordered" evidence="6">
    <location>
        <begin position="571"/>
        <end position="592"/>
    </location>
</feature>
<keyword evidence="5" id="KW-0469">Meiosis</keyword>
<evidence type="ECO:0000256" key="5">
    <source>
        <dbReference type="ARBA" id="ARBA00023254"/>
    </source>
</evidence>
<reference evidence="8" key="2">
    <citation type="submission" date="2018-04" db="EMBL/GenBank/DDBJ databases">
        <title>OnivRS2 (Oryza nivara Reference Sequence Version 2).</title>
        <authorList>
            <person name="Zhang J."/>
            <person name="Kudrna D."/>
            <person name="Lee S."/>
            <person name="Talag J."/>
            <person name="Rajasekar S."/>
            <person name="Welchert J."/>
            <person name="Hsing Y.-I."/>
            <person name="Wing R.A."/>
        </authorList>
    </citation>
    <scope>NUCLEOTIDE SEQUENCE [LARGE SCALE GENOMIC DNA]</scope>
</reference>
<dbReference type="InterPro" id="IPR054722">
    <property type="entry name" value="PolX-like_BBD"/>
</dbReference>
<feature type="domain" description="HORMA" evidence="7">
    <location>
        <begin position="46"/>
        <end position="282"/>
    </location>
</feature>
<dbReference type="PANTHER" id="PTHR48225:SF7">
    <property type="entry name" value="MEIOSIS-SPECIFIC PROTEIN HOP1"/>
    <property type="match status" value="1"/>
</dbReference>
<dbReference type="Proteomes" id="UP000006591">
    <property type="component" value="Chromosome 1"/>
</dbReference>
<evidence type="ECO:0000256" key="2">
    <source>
        <dbReference type="ARBA" id="ARBA00004286"/>
    </source>
</evidence>
<dbReference type="GO" id="GO:0005634">
    <property type="term" value="C:nucleus"/>
    <property type="evidence" value="ECO:0007669"/>
    <property type="project" value="UniProtKB-SubCell"/>
</dbReference>
<comment type="subcellular location">
    <subcellularLocation>
        <location evidence="2">Chromosome</location>
    </subcellularLocation>
    <subcellularLocation>
        <location evidence="1">Nucleus</location>
    </subcellularLocation>
</comment>
<dbReference type="EnsemblPlants" id="ONIVA01G04680.1">
    <property type="protein sequence ID" value="ONIVA01G04680.1"/>
    <property type="gene ID" value="ONIVA01G04680"/>
</dbReference>
<keyword evidence="3" id="KW-0158">Chromosome</keyword>
<name>A0A0E0FGQ8_ORYNI</name>
<dbReference type="GO" id="GO:0051321">
    <property type="term" value="P:meiotic cell cycle"/>
    <property type="evidence" value="ECO:0007669"/>
    <property type="project" value="UniProtKB-KW"/>
</dbReference>
<dbReference type="PROSITE" id="PS50815">
    <property type="entry name" value="HORMA"/>
    <property type="match status" value="1"/>
</dbReference>
<dbReference type="eggNOG" id="KOG4652">
    <property type="taxonomic scope" value="Eukaryota"/>
</dbReference>
<dbReference type="CDD" id="cd09917">
    <property type="entry name" value="F-box_SF"/>
    <property type="match status" value="1"/>
</dbReference>
<dbReference type="SUPFAM" id="SSF56019">
    <property type="entry name" value="The spindle assembly checkpoint protein mad2"/>
    <property type="match status" value="1"/>
</dbReference>
<dbReference type="InterPro" id="IPR051294">
    <property type="entry name" value="HORMA_MeioticProgression"/>
</dbReference>
<dbReference type="Pfam" id="PF22936">
    <property type="entry name" value="Pol_BBD"/>
    <property type="match status" value="2"/>
</dbReference>
<dbReference type="OMA" id="ERIIMMR"/>
<keyword evidence="4" id="KW-0539">Nucleus</keyword>
<dbReference type="Gene3D" id="3.30.900.10">
    <property type="entry name" value="HORMA domain"/>
    <property type="match status" value="1"/>
</dbReference>
<evidence type="ECO:0000256" key="3">
    <source>
        <dbReference type="ARBA" id="ARBA00022454"/>
    </source>
</evidence>
<evidence type="ECO:0000256" key="6">
    <source>
        <dbReference type="SAM" id="MobiDB-lite"/>
    </source>
</evidence>
<dbReference type="AlphaFoldDB" id="A0A0E0FGQ8"/>
<evidence type="ECO:0000259" key="7">
    <source>
        <dbReference type="PROSITE" id="PS50815"/>
    </source>
</evidence>
<dbReference type="InterPro" id="IPR003511">
    <property type="entry name" value="HORMA_dom"/>
</dbReference>
<dbReference type="STRING" id="4536.A0A0E0FGQ8"/>
<evidence type="ECO:0000313" key="9">
    <source>
        <dbReference type="Proteomes" id="UP000006591"/>
    </source>
</evidence>
<dbReference type="Pfam" id="PF02301">
    <property type="entry name" value="HORMA"/>
    <property type="match status" value="1"/>
</dbReference>
<evidence type="ECO:0000313" key="8">
    <source>
        <dbReference type="EnsemblPlants" id="ONIVA01G04680.1"/>
    </source>
</evidence>
<proteinExistence type="predicted"/>
<sequence>MEGDEEPPAAAAMAAVLTDDFLLRSILKCLCPRDVVRAALANKSWRRAAALAVPRTPPLVGYLLHPEKIRSAQIPPVFVPSDASFPRLSLPLAPDDLSGMQIKKLTPMDDESQRLVDWLEKGVYDALKKKFLKTIIFSIYDEKGPLLEEYCLSFTYFSEITIDLRLTGSTQSIWTMRSDAAESFVNQIWISACSLVQKCISVMSGLEKIPEERIIMMRLLYFDDQTPLDYEPPFFESYDDMRKCCPLPLHTTLSDYSQDLISLHDVKSVLSNNPFHSNKVFAMDPKSKIQQGHLFCITKKDVHFYFDSGASHHMCDDDKLFKNLHEVPTEHQDTVYDASGDPVCLHMSGEVIYDQIKLSPVFYHSTLKFKVISLGELDDSNTLMYVGDKRIKIFDVNKGEMIGEGYLHEKRNEYIVRSIICRKEEQQAITRSMLSSTAIDEKNLWVVDSLCCNHMTGIKGLLSDTRHEVQSFVTPRGAFLSSKIGNVKTSTVTLFNVLYCKGLRQNLISEGQLDRDGYSCTRLAHKCKIQWRGTQEVVGLAHQDENALYYVDYFHYVSDPSLKHTRNDGECIQKLKRPRQDGSSPSSRKRTA</sequence>
<evidence type="ECO:0000256" key="4">
    <source>
        <dbReference type="ARBA" id="ARBA00023242"/>
    </source>
</evidence>
<keyword evidence="9" id="KW-1185">Reference proteome</keyword>
<dbReference type="Gramene" id="ONIVA01G04680.1">
    <property type="protein sequence ID" value="ONIVA01G04680.1"/>
    <property type="gene ID" value="ONIVA01G04680"/>
</dbReference>
<dbReference type="PANTHER" id="PTHR48225">
    <property type="entry name" value="HORMA DOMAIN-CONTAINING PROTEIN 1"/>
    <property type="match status" value="1"/>
</dbReference>
<protein>
    <recommendedName>
        <fullName evidence="7">HORMA domain-containing protein</fullName>
    </recommendedName>
</protein>
<dbReference type="InterPro" id="IPR036570">
    <property type="entry name" value="HORMA_dom_sf"/>
</dbReference>
<reference evidence="8" key="1">
    <citation type="submission" date="2015-04" db="UniProtKB">
        <authorList>
            <consortium name="EnsemblPlants"/>
        </authorList>
    </citation>
    <scope>IDENTIFICATION</scope>
    <source>
        <strain evidence="8">SL10</strain>
    </source>
</reference>
<dbReference type="GO" id="GO:0005694">
    <property type="term" value="C:chromosome"/>
    <property type="evidence" value="ECO:0007669"/>
    <property type="project" value="UniProtKB-SubCell"/>
</dbReference>
<accession>A0A0E0FGQ8</accession>
<evidence type="ECO:0000256" key="1">
    <source>
        <dbReference type="ARBA" id="ARBA00004123"/>
    </source>
</evidence>
<organism evidence="8">
    <name type="scientific">Oryza nivara</name>
    <name type="common">Indian wild rice</name>
    <name type="synonym">Oryza sativa f. spontanea</name>
    <dbReference type="NCBI Taxonomy" id="4536"/>
    <lineage>
        <taxon>Eukaryota</taxon>
        <taxon>Viridiplantae</taxon>
        <taxon>Streptophyta</taxon>
        <taxon>Embryophyta</taxon>
        <taxon>Tracheophyta</taxon>
        <taxon>Spermatophyta</taxon>
        <taxon>Magnoliopsida</taxon>
        <taxon>Liliopsida</taxon>
        <taxon>Poales</taxon>
        <taxon>Poaceae</taxon>
        <taxon>BOP clade</taxon>
        <taxon>Oryzoideae</taxon>
        <taxon>Oryzeae</taxon>
        <taxon>Oryzinae</taxon>
        <taxon>Oryza</taxon>
    </lineage>
</organism>